<dbReference type="InterPro" id="IPR017853">
    <property type="entry name" value="GH"/>
</dbReference>
<name>A0A643CQY3_ANAMA</name>
<dbReference type="Gene3D" id="3.20.20.80">
    <property type="entry name" value="Glycosidases"/>
    <property type="match status" value="1"/>
</dbReference>
<evidence type="ECO:0000256" key="1">
    <source>
        <dbReference type="SAM" id="MobiDB-lite"/>
    </source>
</evidence>
<feature type="domain" description="GTA TIM-barrel-like" evidence="2">
    <location>
        <begin position="390"/>
        <end position="619"/>
    </location>
</feature>
<dbReference type="Pfam" id="PF13547">
    <property type="entry name" value="GTA_TIM"/>
    <property type="match status" value="1"/>
</dbReference>
<proteinExistence type="predicted"/>
<protein>
    <recommendedName>
        <fullName evidence="5">GTA TIM-barrel-like domain-containing protein</fullName>
    </recommendedName>
</protein>
<dbReference type="CDD" id="cd19607">
    <property type="entry name" value="GTA_TIM-barrel-like"/>
    <property type="match status" value="1"/>
</dbReference>
<dbReference type="Pfam" id="PF13550">
    <property type="entry name" value="Phage-tail_3"/>
    <property type="match status" value="1"/>
</dbReference>
<dbReference type="InterPro" id="IPR025195">
    <property type="entry name" value="GTA_TIM_dom"/>
</dbReference>
<dbReference type="AlphaFoldDB" id="A0A643CQY3"/>
<accession>A0A643CQY3</accession>
<dbReference type="SUPFAM" id="SSF51445">
    <property type="entry name" value="(Trans)glycosidases"/>
    <property type="match status" value="1"/>
</dbReference>
<feature type="domain" description="Tip attachment protein J" evidence="3">
    <location>
        <begin position="694"/>
        <end position="848"/>
    </location>
</feature>
<reference evidence="4" key="1">
    <citation type="submission" date="2019-08" db="EMBL/GenBank/DDBJ databases">
        <authorList>
            <person name="Amaro Estrada I."/>
            <person name="Quiroz Castaneda R.E."/>
            <person name="Martinez Ocampo F."/>
            <person name="Rodriguez Camarillo S.D."/>
        </authorList>
    </citation>
    <scope>NUCLEOTIDE SEQUENCE</scope>
    <source>
        <strain evidence="4">MEX-30-184-02</strain>
    </source>
</reference>
<evidence type="ECO:0000259" key="2">
    <source>
        <dbReference type="Pfam" id="PF13547"/>
    </source>
</evidence>
<feature type="region of interest" description="Disordered" evidence="1">
    <location>
        <begin position="37"/>
        <end position="61"/>
    </location>
</feature>
<dbReference type="InterPro" id="IPR032876">
    <property type="entry name" value="J_dom"/>
</dbReference>
<evidence type="ECO:0008006" key="5">
    <source>
        <dbReference type="Google" id="ProtNLM"/>
    </source>
</evidence>
<gene>
    <name evidence="4" type="ORF">FY207_00645</name>
</gene>
<dbReference type="EMBL" id="VTCY01000001">
    <property type="protein sequence ID" value="KAB0452874.1"/>
    <property type="molecule type" value="Genomic_DNA"/>
</dbReference>
<evidence type="ECO:0000259" key="3">
    <source>
        <dbReference type="Pfam" id="PF13550"/>
    </source>
</evidence>
<evidence type="ECO:0000313" key="4">
    <source>
        <dbReference type="EMBL" id="KAB0452874.1"/>
    </source>
</evidence>
<organism evidence="4">
    <name type="scientific">Anaplasma marginale</name>
    <dbReference type="NCBI Taxonomy" id="770"/>
    <lineage>
        <taxon>Bacteria</taxon>
        <taxon>Pseudomonadati</taxon>
        <taxon>Pseudomonadota</taxon>
        <taxon>Alphaproteobacteria</taxon>
        <taxon>Rickettsiales</taxon>
        <taxon>Anaplasmataceae</taxon>
        <taxon>Anaplasma</taxon>
    </lineage>
</organism>
<sequence length="880" mass="98148">MSTTPILSTIASVVNQAVWKSVTQSIEEALNRVTTEGLSAPNLRNRGSTQAKKPPKETRVQTSTYGKTLCKVYGTAQVQGNIIWAQPIRYARHQETYTTRGSQSAKRTTSSHATLAIAICSGPIHRLSRVWANGKPLDLSTIKHRLYKGTEDQAPDPLMSPAGEHTPAYRGIAYIVIEDLPLQDYNNAVPNFVFEVTAYPEGFLEGHITQKINSIHTIGRGEFSYDTEIHRAIQVAVVGTQTVAYGTAAKINGMGGYTRSNALLALDAMQSTLPNVQWVAVTVHWFTDGQNIKHCGVRPATIYEHDVKITPDAWKVGNFTATNAYKLRLKDGRRPPKGTTHDASLVRYIWELKSRGYKILLLPKLIVNFEEGTQLTCENPQDIDQFFSRRYRPFIEHYCLLTRGTIDAFVIGSGLTSLTRIKDDAESFPAVEALIRLAELAKQVLGNATVVTYAANWDEYHSHNGVYNLDALWASDHIDVIGINAYFPLTDTPNPTHRFSAQSVAQSWHGGEGYDSPYERPTIGQPGGSHLSSAYKNIGQWWSSSHVNRHNNTKTAWQPKSKRVWFIEYGFRSVADCTYRPLSPEQHASAAENVTPDSIDFVAQKTAIEGTFDAWHPSEIVERMFLYAWNLEPYVKMEPYFYQNWQTGHWINGKIDAATLSAILQSVTSKVGLRSTTAKEADELVLGYSIHNYTSAEAVVKELQKIYCLDVREKAGELVFSDSDPESVLHIPDEDVVPGSYQVTYAPTAPCEAQALLYVSRRFGYQPRLRNPQACQVGGPKASGILQTSLVLDDLHAEAIVDDLQHLTASQNCFFRISLPIKYASLNVGDVISVEWEHRQHTLKIASVRIAGLQVHLGGFIHTPTRFKRKSFSCISYTPK</sequence>
<comment type="caution">
    <text evidence="4">The sequence shown here is derived from an EMBL/GenBank/DDBJ whole genome shotgun (WGS) entry which is preliminary data.</text>
</comment>